<protein>
    <submittedName>
        <fullName evidence="1">Uncharacterized protein</fullName>
    </submittedName>
</protein>
<reference evidence="2" key="1">
    <citation type="submission" date="2018-01" db="EMBL/GenBank/DDBJ databases">
        <authorList>
            <person name="Kerou L M."/>
        </authorList>
    </citation>
    <scope>NUCLEOTIDE SEQUENCE [LARGE SCALE GENOMIC DNA]</scope>
    <source>
        <strain evidence="2">SCU2</strain>
    </source>
</reference>
<name>A0A2K5ASM2_9ARCH</name>
<organism evidence="1 2">
    <name type="scientific">Candidatus Nitrosocaldus cavascurensis</name>
    <dbReference type="NCBI Taxonomy" id="2058097"/>
    <lineage>
        <taxon>Archaea</taxon>
        <taxon>Nitrososphaerota</taxon>
        <taxon>Nitrososphaeria</taxon>
        <taxon>Candidatus Nitrosocaldales</taxon>
        <taxon>Candidatus Nitrosocaldaceae</taxon>
        <taxon>Candidatus Nitrosocaldus</taxon>
    </lineage>
</organism>
<dbReference type="KEGG" id="ncv:NCAV_1443"/>
<keyword evidence="2" id="KW-1185">Reference proteome</keyword>
<evidence type="ECO:0000313" key="1">
    <source>
        <dbReference type="EMBL" id="SPC34609.1"/>
    </source>
</evidence>
<proteinExistence type="predicted"/>
<dbReference type="EMBL" id="LT981265">
    <property type="protein sequence ID" value="SPC34609.1"/>
    <property type="molecule type" value="Genomic_DNA"/>
</dbReference>
<evidence type="ECO:0000313" key="2">
    <source>
        <dbReference type="Proteomes" id="UP000236248"/>
    </source>
</evidence>
<sequence>MYKMNTSSKIVILASIPITFAIVLAYIIINNNNTTTTTIPSSDSLNNDTDAIYEYPECINELNKDSLREHALPLLNSRISDYFPLDYTSRISDHIIIGTINDFGGISKPKLTPDILMSLSSMTVSVERDLTGHYSKREMIVRTAPGELRCLMPGDKVLLFIRIEREEEGRLVPFPGGYFMIMGMIGAYKIVDDKAYGYYHPDGIELEELIRLIEQARSERIKDITMRADYIILGRITKIEPTPLYIDPDEDVDEKNILTANFTIEVEEELTGNYNGDVMIFFGDRDWSRCKIGDRCIVFLKYGTNEYYEPLINNDKISPYYAIYLESPTNGYYKIMDDNKAYGDEFPEGIDVDMLIAKIKEYRSNKSQN</sequence>
<gene>
    <name evidence="1" type="ORF">NCAV_1443</name>
</gene>
<dbReference type="Proteomes" id="UP000236248">
    <property type="component" value="Chromosome NCAV"/>
</dbReference>
<dbReference type="AlphaFoldDB" id="A0A2K5ASM2"/>
<accession>A0A2K5ASM2</accession>